<dbReference type="RefSeq" id="XP_022241408.1">
    <property type="nucleotide sequence ID" value="XM_022385700.1"/>
</dbReference>
<protein>
    <submittedName>
        <fullName evidence="3 4">Uncharacterized protein LOC111085730</fullName>
    </submittedName>
</protein>
<accession>A0ABM1SCP6</accession>
<feature type="transmembrane region" description="Helical" evidence="1">
    <location>
        <begin position="23"/>
        <end position="43"/>
    </location>
</feature>
<keyword evidence="1" id="KW-1133">Transmembrane helix</keyword>
<name>A0ABM1SCP6_LIMPO</name>
<proteinExistence type="predicted"/>
<keyword evidence="2" id="KW-1185">Reference proteome</keyword>
<keyword evidence="1" id="KW-0812">Transmembrane</keyword>
<dbReference type="GeneID" id="111085730"/>
<evidence type="ECO:0000313" key="3">
    <source>
        <dbReference type="RefSeq" id="XP_022241401.1"/>
    </source>
</evidence>
<keyword evidence="1" id="KW-0472">Membrane</keyword>
<dbReference type="RefSeq" id="XP_022241401.1">
    <property type="nucleotide sequence ID" value="XM_022385693.1"/>
</dbReference>
<feature type="transmembrane region" description="Helical" evidence="1">
    <location>
        <begin position="88"/>
        <end position="111"/>
    </location>
</feature>
<reference evidence="3 4" key="1">
    <citation type="submission" date="2025-05" db="UniProtKB">
        <authorList>
            <consortium name="RefSeq"/>
        </authorList>
    </citation>
    <scope>IDENTIFICATION</scope>
    <source>
        <tissue evidence="3 4">Muscle</tissue>
    </source>
</reference>
<evidence type="ECO:0000313" key="4">
    <source>
        <dbReference type="RefSeq" id="XP_022241408.1"/>
    </source>
</evidence>
<sequence length="237" mass="25853">MMPPNRETAVPVIHCHPIQSKRIIAGLVMAGPFVTCFALFGIMNLVAGTFLTIMACKPQTSHPDSTYSEEFLRTFSKKLENILDPFKIVGPILLITGFLLVNIGIVLGIIACKSSLHTAQKDSLPSPVSCFQLSDINGTMGTRLQTSSNFKERSFLCPPQRQNLGKRDTTSFTYLDAIIDVHMTPHPVPSKAGETIIKSSSATEEQEDVSSVAHGNIEGKDVTIEGLGFTEETLFRV</sequence>
<evidence type="ECO:0000256" key="1">
    <source>
        <dbReference type="SAM" id="Phobius"/>
    </source>
</evidence>
<dbReference type="Proteomes" id="UP000694941">
    <property type="component" value="Unplaced"/>
</dbReference>
<gene>
    <name evidence="3 4" type="primary">LOC111085730</name>
</gene>
<organism evidence="2 3">
    <name type="scientific">Limulus polyphemus</name>
    <name type="common">Atlantic horseshoe crab</name>
    <dbReference type="NCBI Taxonomy" id="6850"/>
    <lineage>
        <taxon>Eukaryota</taxon>
        <taxon>Metazoa</taxon>
        <taxon>Ecdysozoa</taxon>
        <taxon>Arthropoda</taxon>
        <taxon>Chelicerata</taxon>
        <taxon>Merostomata</taxon>
        <taxon>Xiphosura</taxon>
        <taxon>Limulidae</taxon>
        <taxon>Limulus</taxon>
    </lineage>
</organism>
<evidence type="ECO:0000313" key="2">
    <source>
        <dbReference type="Proteomes" id="UP000694941"/>
    </source>
</evidence>